<sequence length="107" mass="12998">MREIHKNVLEDFYNIGNLENFENLEIFINYRENNNISTLEIKKIYEKIKKENLKINFEIFENNFLLKNYDFRNIECNKLKALLDIISHSEKREDIDVIVHLLAEAHR</sequence>
<accession>A0A4Q9LKE6</accession>
<reference evidence="1 2" key="1">
    <citation type="submission" date="2017-12" db="EMBL/GenBank/DDBJ databases">
        <authorList>
            <person name="Pombert J.-F."/>
            <person name="Haag K.L."/>
            <person name="Ebert D."/>
        </authorList>
    </citation>
    <scope>NUCLEOTIDE SEQUENCE [LARGE SCALE GENOMIC DNA]</scope>
    <source>
        <strain evidence="1">IL-G-3</strain>
    </source>
</reference>
<dbReference type="EMBL" id="PITK01002256">
    <property type="protein sequence ID" value="TBU08487.1"/>
    <property type="molecule type" value="Genomic_DNA"/>
</dbReference>
<dbReference type="Proteomes" id="UP000292282">
    <property type="component" value="Unassembled WGS sequence"/>
</dbReference>
<name>A0A4Q9LKE6_9MICR</name>
<gene>
    <name evidence="1" type="ORF">CWI38_2256p0010</name>
</gene>
<organism evidence="1 2">
    <name type="scientific">Hamiltosporidium tvaerminnensis</name>
    <dbReference type="NCBI Taxonomy" id="1176355"/>
    <lineage>
        <taxon>Eukaryota</taxon>
        <taxon>Fungi</taxon>
        <taxon>Fungi incertae sedis</taxon>
        <taxon>Microsporidia</taxon>
        <taxon>Dubosqiidae</taxon>
        <taxon>Hamiltosporidium</taxon>
    </lineage>
</organism>
<evidence type="ECO:0000313" key="2">
    <source>
        <dbReference type="Proteomes" id="UP000292282"/>
    </source>
</evidence>
<dbReference type="AlphaFoldDB" id="A0A4Q9LKE6"/>
<evidence type="ECO:0000313" key="1">
    <source>
        <dbReference type="EMBL" id="TBU08487.1"/>
    </source>
</evidence>
<comment type="caution">
    <text evidence="1">The sequence shown here is derived from an EMBL/GenBank/DDBJ whole genome shotgun (WGS) entry which is preliminary data.</text>
</comment>
<protein>
    <submittedName>
        <fullName evidence="1">Uncharacterized protein</fullName>
    </submittedName>
</protein>
<dbReference type="VEuPathDB" id="MicrosporidiaDB:CWI38_2256p0010"/>
<proteinExistence type="predicted"/>
<keyword evidence="2" id="KW-1185">Reference proteome</keyword>